<proteinExistence type="predicted"/>
<gene>
    <name evidence="1" type="ORF">EAO74_09325</name>
</gene>
<dbReference type="AlphaFoldDB" id="A0A652L6S0"/>
<name>A0A652L6S0_9ACTN</name>
<accession>A0A652L6S0</accession>
<evidence type="ECO:0000313" key="1">
    <source>
        <dbReference type="EMBL" id="TXS31344.1"/>
    </source>
</evidence>
<protein>
    <submittedName>
        <fullName evidence="1">Uncharacterized protein</fullName>
    </submittedName>
</protein>
<reference evidence="1" key="1">
    <citation type="submission" date="2018-10" db="EMBL/GenBank/DDBJ databases">
        <authorList>
            <person name="Hariharan J."/>
            <person name="Choudoir M.J."/>
            <person name="Diebold P."/>
            <person name="Panke-Buisse K."/>
            <person name="Campbell A.N."/>
            <person name="Buckley D.H."/>
        </authorList>
    </citation>
    <scope>NUCLEOTIDE SEQUENCE</scope>
    <source>
        <strain evidence="1">Gb1</strain>
    </source>
</reference>
<dbReference type="RefSeq" id="WP_147983344.1">
    <property type="nucleotide sequence ID" value="NZ_RDBM01000031.1"/>
</dbReference>
<comment type="caution">
    <text evidence="1">The sequence shown here is derived from an EMBL/GenBank/DDBJ whole genome shotgun (WGS) entry which is preliminary data.</text>
</comment>
<sequence length="130" mass="14182">MFDRLEIRVSPARTRSDTQVRFWVNGEDLVQAAFGEGGRGLYAADALPAGSPSPLRATGEARRLELGEPHCTGGCCGFLAVAVQRVGQSVQWSSWEIPWGAGALEPQPPELHFDARQYDAEVARAESARW</sequence>
<dbReference type="EMBL" id="RDBM01000031">
    <property type="protein sequence ID" value="TXS31344.1"/>
    <property type="molecule type" value="Genomic_DNA"/>
</dbReference>
<organism evidence="1">
    <name type="scientific">Streptomyces sp. gb1(2016)</name>
    <dbReference type="NCBI Taxonomy" id="1828321"/>
    <lineage>
        <taxon>Bacteria</taxon>
        <taxon>Bacillati</taxon>
        <taxon>Actinomycetota</taxon>
        <taxon>Actinomycetes</taxon>
        <taxon>Kitasatosporales</taxon>
        <taxon>Streptomycetaceae</taxon>
        <taxon>Streptomyces</taxon>
    </lineage>
</organism>